<name>A0A3P9M5I2_ORYLA</name>
<feature type="signal peptide" evidence="5">
    <location>
        <begin position="1"/>
        <end position="24"/>
    </location>
</feature>
<protein>
    <submittedName>
        <fullName evidence="6">Uncharacterized protein</fullName>
    </submittedName>
</protein>
<reference evidence="6 7" key="2">
    <citation type="submission" date="2017-04" db="EMBL/GenBank/DDBJ databases">
        <title>CpG methylation of centromeres and impact of large insertions on vertebrate speciation.</title>
        <authorList>
            <person name="Ichikawa K."/>
            <person name="Yoshimura J."/>
            <person name="Morishita S."/>
        </authorList>
    </citation>
    <scope>NUCLEOTIDE SEQUENCE</scope>
    <source>
        <strain evidence="6 7">HNI</strain>
    </source>
</reference>
<evidence type="ECO:0000313" key="7">
    <source>
        <dbReference type="Proteomes" id="UP000265180"/>
    </source>
</evidence>
<reference key="1">
    <citation type="journal article" date="2007" name="Nature">
        <title>The medaka draft genome and insights into vertebrate genome evolution.</title>
        <authorList>
            <person name="Kasahara M."/>
            <person name="Naruse K."/>
            <person name="Sasaki S."/>
            <person name="Nakatani Y."/>
            <person name="Qu W."/>
            <person name="Ahsan B."/>
            <person name="Yamada T."/>
            <person name="Nagayasu Y."/>
            <person name="Doi K."/>
            <person name="Kasai Y."/>
            <person name="Jindo T."/>
            <person name="Kobayashi D."/>
            <person name="Shimada A."/>
            <person name="Toyoda A."/>
            <person name="Kuroki Y."/>
            <person name="Fujiyama A."/>
            <person name="Sasaki T."/>
            <person name="Shimizu A."/>
            <person name="Asakawa S."/>
            <person name="Shimizu N."/>
            <person name="Hashimoto S."/>
            <person name="Yang J."/>
            <person name="Lee Y."/>
            <person name="Matsushima K."/>
            <person name="Sugano S."/>
            <person name="Sakaizumi M."/>
            <person name="Narita T."/>
            <person name="Ohishi K."/>
            <person name="Haga S."/>
            <person name="Ohta F."/>
            <person name="Nomoto H."/>
            <person name="Nogata K."/>
            <person name="Morishita T."/>
            <person name="Endo T."/>
            <person name="Shin-I T."/>
            <person name="Takeda H."/>
            <person name="Morishita S."/>
            <person name="Kohara Y."/>
        </authorList>
    </citation>
    <scope>NUCLEOTIDE SEQUENCE [LARGE SCALE GENOMIC DNA]</scope>
    <source>
        <strain>Hd-rR</strain>
    </source>
</reference>
<organism evidence="6 7">
    <name type="scientific">Oryzias latipes</name>
    <name type="common">Japanese rice fish</name>
    <name type="synonym">Japanese killifish</name>
    <dbReference type="NCBI Taxonomy" id="8090"/>
    <lineage>
        <taxon>Eukaryota</taxon>
        <taxon>Metazoa</taxon>
        <taxon>Chordata</taxon>
        <taxon>Craniata</taxon>
        <taxon>Vertebrata</taxon>
        <taxon>Euteleostomi</taxon>
        <taxon>Actinopterygii</taxon>
        <taxon>Neopterygii</taxon>
        <taxon>Teleostei</taxon>
        <taxon>Neoteleostei</taxon>
        <taxon>Acanthomorphata</taxon>
        <taxon>Ovalentaria</taxon>
        <taxon>Atherinomorphae</taxon>
        <taxon>Beloniformes</taxon>
        <taxon>Adrianichthyidae</taxon>
        <taxon>Oryziinae</taxon>
        <taxon>Oryzias</taxon>
    </lineage>
</organism>
<evidence type="ECO:0000256" key="4">
    <source>
        <dbReference type="ARBA" id="ARBA00023180"/>
    </source>
</evidence>
<dbReference type="InterPro" id="IPR012674">
    <property type="entry name" value="Calycin"/>
</dbReference>
<accession>A0A3P9M5I2</accession>
<evidence type="ECO:0000256" key="5">
    <source>
        <dbReference type="SAM" id="SignalP"/>
    </source>
</evidence>
<reference evidence="6" key="4">
    <citation type="submission" date="2025-09" db="UniProtKB">
        <authorList>
            <consortium name="Ensembl"/>
        </authorList>
    </citation>
    <scope>IDENTIFICATION</scope>
    <source>
        <strain evidence="6">HNI</strain>
    </source>
</reference>
<keyword evidence="2" id="KW-0964">Secreted</keyword>
<proteinExistence type="predicted"/>
<reference evidence="6" key="3">
    <citation type="submission" date="2025-08" db="UniProtKB">
        <authorList>
            <consortium name="Ensembl"/>
        </authorList>
    </citation>
    <scope>IDENTIFICATION</scope>
    <source>
        <strain evidence="6">HNI</strain>
    </source>
</reference>
<dbReference type="PANTHER" id="PTHR11967:SF2">
    <property type="entry name" value="ALPHA-1-ACID GLYCOPROTEIN 1"/>
    <property type="match status" value="1"/>
</dbReference>
<comment type="subcellular location">
    <subcellularLocation>
        <location evidence="1">Secreted</location>
    </subcellularLocation>
</comment>
<dbReference type="Ensembl" id="ENSORLT00020017646.1">
    <property type="protein sequence ID" value="ENSORLP00020028337.1"/>
    <property type="gene ID" value="ENSORLG00020011760.1"/>
</dbReference>
<keyword evidence="3 5" id="KW-0732">Signal</keyword>
<evidence type="ECO:0000256" key="3">
    <source>
        <dbReference type="ARBA" id="ARBA00022729"/>
    </source>
</evidence>
<dbReference type="AlphaFoldDB" id="A0A3P9M5I2"/>
<evidence type="ECO:0000256" key="2">
    <source>
        <dbReference type="ARBA" id="ARBA00022525"/>
    </source>
</evidence>
<sequence length="253" mass="27766">MKMMMRVCLSCHLLLAGIFLDVFAATPEECQLLVTPLSLADPSVILGKTNFLAGYTDYGAFKGILKATESSWLNITESNIASEVLMSQENRINGTCVGSTVAMTLEGQSAKVAFADMNSVLSVLPSCDGCFVFYINFTATNVKKLLEHINVSDKATADEAQGSSLYLMGRKQLNKDPKKGKFLLLQLFTIFCLLVSRQTVDAKPVRLGAFQEASQLPRLHGRARFSLQSRKKFLSRRGRNPNAVLPIVSSVKM</sequence>
<dbReference type="Gene3D" id="2.40.128.20">
    <property type="match status" value="1"/>
</dbReference>
<evidence type="ECO:0000313" key="6">
    <source>
        <dbReference type="Ensembl" id="ENSORLP00020028337.1"/>
    </source>
</evidence>
<dbReference type="CDD" id="cd19415">
    <property type="entry name" value="lipocalin_ApoM_AGP"/>
    <property type="match status" value="1"/>
</dbReference>
<dbReference type="PANTHER" id="PTHR11967">
    <property type="entry name" value="ALPHA-1-ACID GLYCOPROTEIN"/>
    <property type="match status" value="1"/>
</dbReference>
<dbReference type="Proteomes" id="UP000265180">
    <property type="component" value="Chromosome 11"/>
</dbReference>
<feature type="chain" id="PRO_5018318635" evidence="5">
    <location>
        <begin position="25"/>
        <end position="253"/>
    </location>
</feature>
<evidence type="ECO:0000256" key="1">
    <source>
        <dbReference type="ARBA" id="ARBA00004613"/>
    </source>
</evidence>
<dbReference type="GO" id="GO:0005576">
    <property type="term" value="C:extracellular region"/>
    <property type="evidence" value="ECO:0007669"/>
    <property type="project" value="UniProtKB-SubCell"/>
</dbReference>
<keyword evidence="4" id="KW-0325">Glycoprotein</keyword>